<name>A0A645JYA1_9ZZZZ</name>
<proteinExistence type="predicted"/>
<comment type="caution">
    <text evidence="1">The sequence shown here is derived from an EMBL/GenBank/DDBJ whole genome shotgun (WGS) entry which is preliminary data.</text>
</comment>
<accession>A0A645JYA1</accession>
<organism evidence="1">
    <name type="scientific">bioreactor metagenome</name>
    <dbReference type="NCBI Taxonomy" id="1076179"/>
    <lineage>
        <taxon>unclassified sequences</taxon>
        <taxon>metagenomes</taxon>
        <taxon>ecological metagenomes</taxon>
    </lineage>
</organism>
<dbReference type="EMBL" id="VSSQ01144482">
    <property type="protein sequence ID" value="MPN64083.1"/>
    <property type="molecule type" value="Genomic_DNA"/>
</dbReference>
<protein>
    <submittedName>
        <fullName evidence="1">Uncharacterized protein</fullName>
    </submittedName>
</protein>
<dbReference type="AlphaFoldDB" id="A0A645JYA1"/>
<reference evidence="1" key="1">
    <citation type="submission" date="2019-08" db="EMBL/GenBank/DDBJ databases">
        <authorList>
            <person name="Kucharzyk K."/>
            <person name="Murdoch R.W."/>
            <person name="Higgins S."/>
            <person name="Loffler F."/>
        </authorList>
    </citation>
    <scope>NUCLEOTIDE SEQUENCE</scope>
</reference>
<evidence type="ECO:0000313" key="1">
    <source>
        <dbReference type="EMBL" id="MPN64083.1"/>
    </source>
</evidence>
<dbReference type="AntiFam" id="ANF00095">
    <property type="entry name" value="Shadow ORF (opposite ABC transporters)"/>
</dbReference>
<gene>
    <name evidence="1" type="ORF">SDC9_211854</name>
</gene>
<sequence>MRHQLLSESVLRVSKNIKHLARLHYLATGHHRHAIANRFDHVHLMGDQHDRDPQLLVDLLKQRQNRGRGFEI</sequence>